<dbReference type="InterPro" id="IPR027310">
    <property type="entry name" value="Profilin_CS"/>
</dbReference>
<dbReference type="InterPro" id="IPR001202">
    <property type="entry name" value="WW_dom"/>
</dbReference>
<dbReference type="STRING" id="112090.W4FKD1"/>
<dbReference type="OrthoDB" id="191651at2759"/>
<feature type="compositionally biased region" description="Polar residues" evidence="1">
    <location>
        <begin position="632"/>
        <end position="652"/>
    </location>
</feature>
<dbReference type="SMART" id="SM00220">
    <property type="entry name" value="S_TKc"/>
    <property type="match status" value="1"/>
</dbReference>
<proteinExistence type="predicted"/>
<dbReference type="InterPro" id="IPR053083">
    <property type="entry name" value="TF_kinase-domain_protein"/>
</dbReference>
<dbReference type="SUPFAM" id="SSF56112">
    <property type="entry name" value="Protein kinase-like (PK-like)"/>
    <property type="match status" value="1"/>
</dbReference>
<dbReference type="RefSeq" id="XP_009843339.1">
    <property type="nucleotide sequence ID" value="XM_009845037.1"/>
</dbReference>
<gene>
    <name evidence="4" type="ORF">H257_16570</name>
</gene>
<dbReference type="CDD" id="cd00201">
    <property type="entry name" value="WW"/>
    <property type="match status" value="1"/>
</dbReference>
<dbReference type="PANTHER" id="PTHR44305:SF24">
    <property type="entry name" value="TYROSINE-PROTEIN KINASE C03B1.5-RELATED"/>
    <property type="match status" value="1"/>
</dbReference>
<dbReference type="Gene3D" id="2.20.70.10">
    <property type="match status" value="1"/>
</dbReference>
<evidence type="ECO:0000256" key="1">
    <source>
        <dbReference type="SAM" id="MobiDB-lite"/>
    </source>
</evidence>
<dbReference type="GO" id="GO:0003779">
    <property type="term" value="F:actin binding"/>
    <property type="evidence" value="ECO:0007669"/>
    <property type="project" value="InterPro"/>
</dbReference>
<dbReference type="GO" id="GO:0005524">
    <property type="term" value="F:ATP binding"/>
    <property type="evidence" value="ECO:0007669"/>
    <property type="project" value="InterPro"/>
</dbReference>
<accession>W4FKD1</accession>
<sequence>MADWDAYVDERGYTYYYNRITGDTAWEIPPDAAADVVDQPPVTTPESVVSSEPTDGTQVGDTWTATSEGGEWAFGGVNPADGTFYFIHTTTGERVTNLPMDTPQSATSYANKHDYVGSILLDKVAPEVQRCMDDLVQTIETQLAVWMRRRQRNAKALAKQHKGHRGRQTNKQAVVQQLPQQHHHPTPVRMTQLLVNAKRYEYSAEYAARRAELDAQLREDEVQKEVVRVTDRLALRRKRQVKQAAAWRRADIKEEQIQLRHHITRVLVAKATNGLDIHGKIDLSSGDDSNNNHGEPATKLKRDELFESEERAALVRHRTRQLERLFVAMDMDKRGTVSALHVLHHLVTQPTDVQRWVQPPRRGLDDLVTTGVLQAFFLQLRQVNLRQFVTFVDISEDVVAQVDRIQAAMERAGLGVVSADVATWQSSMSNVKTGEAANRKQLIVNRLQQSFCTAKETCLAQVRHVLHFRELRSSGATAGPTGDDQQPIWQLAHKHVYLQLQPSLPSYCVHCRRCRARLGKLDRYDVEGTHRATWGRHLARRMHNIEMSLRQWPTGTNAADETDLASIAKFLAQSSDSTSTAALDALLTPKTDEVPSASMAHQIVRATLNDTVAAASLLASYDAWEARVLAPSQSRLSSEPMPTTSGTPASRGSSHDLLAKLTKRREDVEREEMARALLFEEDERSHEEVERAKVAMETPLILEQDAAHREFVRLLQKCLDPSIMLKRLNFERVLAVRSPTDNMVLRMVDSATNMHCIVHTMRCASVDEADNVVMLARQLHHHRPPHTVEVLHVFQYMYQQFATHGNLNECWPVVFVVTEDCMEGGYWLPPSPRPPLPAADILHILNAVSGALAALHSQHICHWNLNARNLYRSNVYAIDDAAGERRQQLKLGGFLAFKQPFTQDDLSKLPSIVHPSLVPPELTSTSRCTNGMMLNEKTDMWMLGCLLYSLVTGSEQVVREKSLSTIMTDVPLRYGTSIRSCLRMLLQPLPQHRPTAMEIFNFISCASPDEGVAADTKASSASMTLKKSVRSLDPLPSR</sequence>
<organism evidence="4">
    <name type="scientific">Aphanomyces astaci</name>
    <name type="common">Crayfish plague agent</name>
    <dbReference type="NCBI Taxonomy" id="112090"/>
    <lineage>
        <taxon>Eukaryota</taxon>
        <taxon>Sar</taxon>
        <taxon>Stramenopiles</taxon>
        <taxon>Oomycota</taxon>
        <taxon>Saprolegniomycetes</taxon>
        <taxon>Saprolegniales</taxon>
        <taxon>Verrucalvaceae</taxon>
        <taxon>Aphanomyces</taxon>
    </lineage>
</organism>
<dbReference type="PROSITE" id="PS50020">
    <property type="entry name" value="WW_DOMAIN_2"/>
    <property type="match status" value="1"/>
</dbReference>
<keyword evidence="4" id="KW-0808">Transferase</keyword>
<keyword evidence="4" id="KW-0418">Kinase</keyword>
<dbReference type="AlphaFoldDB" id="W4FKD1"/>
<dbReference type="Gene3D" id="1.10.510.10">
    <property type="entry name" value="Transferase(Phosphotransferase) domain 1"/>
    <property type="match status" value="1"/>
</dbReference>
<dbReference type="EMBL" id="KI913201">
    <property type="protein sequence ID" value="ETV67173.1"/>
    <property type="molecule type" value="Genomic_DNA"/>
</dbReference>
<evidence type="ECO:0000259" key="2">
    <source>
        <dbReference type="PROSITE" id="PS50011"/>
    </source>
</evidence>
<dbReference type="PANTHER" id="PTHR44305">
    <property type="entry name" value="SI:DKEY-192D15.2-RELATED"/>
    <property type="match status" value="1"/>
</dbReference>
<dbReference type="VEuPathDB" id="FungiDB:H257_16570"/>
<evidence type="ECO:0000313" key="4">
    <source>
        <dbReference type="EMBL" id="ETV67173.1"/>
    </source>
</evidence>
<dbReference type="SUPFAM" id="SSF51045">
    <property type="entry name" value="WW domain"/>
    <property type="match status" value="1"/>
</dbReference>
<dbReference type="GeneID" id="20818566"/>
<dbReference type="PROSITE" id="PS00414">
    <property type="entry name" value="PROFILIN"/>
    <property type="match status" value="1"/>
</dbReference>
<dbReference type="InterPro" id="IPR011009">
    <property type="entry name" value="Kinase-like_dom_sf"/>
</dbReference>
<dbReference type="Pfam" id="PF00069">
    <property type="entry name" value="Pkinase"/>
    <property type="match status" value="1"/>
</dbReference>
<protein>
    <submittedName>
        <fullName evidence="4">Serine/threonine protein kinase</fullName>
    </submittedName>
</protein>
<dbReference type="Pfam" id="PF00397">
    <property type="entry name" value="WW"/>
    <property type="match status" value="1"/>
</dbReference>
<evidence type="ECO:0000259" key="3">
    <source>
        <dbReference type="PROSITE" id="PS50020"/>
    </source>
</evidence>
<feature type="domain" description="WW" evidence="3">
    <location>
        <begin position="1"/>
        <end position="31"/>
    </location>
</feature>
<feature type="region of interest" description="Disordered" evidence="1">
    <location>
        <begin position="632"/>
        <end position="656"/>
    </location>
</feature>
<dbReference type="PROSITE" id="PS50011">
    <property type="entry name" value="PROTEIN_KINASE_DOM"/>
    <property type="match status" value="1"/>
</dbReference>
<name>W4FKD1_APHAT</name>
<dbReference type="InterPro" id="IPR036020">
    <property type="entry name" value="WW_dom_sf"/>
</dbReference>
<dbReference type="GO" id="GO:0004674">
    <property type="term" value="F:protein serine/threonine kinase activity"/>
    <property type="evidence" value="ECO:0007669"/>
    <property type="project" value="UniProtKB-KW"/>
</dbReference>
<reference evidence="4" key="1">
    <citation type="submission" date="2013-12" db="EMBL/GenBank/DDBJ databases">
        <title>The Genome Sequence of Aphanomyces astaci APO3.</title>
        <authorList>
            <consortium name="The Broad Institute Genomics Platform"/>
            <person name="Russ C."/>
            <person name="Tyler B."/>
            <person name="van West P."/>
            <person name="Dieguez-Uribeondo J."/>
            <person name="Young S.K."/>
            <person name="Zeng Q."/>
            <person name="Gargeya S."/>
            <person name="Fitzgerald M."/>
            <person name="Abouelleil A."/>
            <person name="Alvarado L."/>
            <person name="Chapman S.B."/>
            <person name="Gainer-Dewar J."/>
            <person name="Goldberg J."/>
            <person name="Griggs A."/>
            <person name="Gujja S."/>
            <person name="Hansen M."/>
            <person name="Howarth C."/>
            <person name="Imamovic A."/>
            <person name="Ireland A."/>
            <person name="Larimer J."/>
            <person name="McCowan C."/>
            <person name="Murphy C."/>
            <person name="Pearson M."/>
            <person name="Poon T.W."/>
            <person name="Priest M."/>
            <person name="Roberts A."/>
            <person name="Saif S."/>
            <person name="Shea T."/>
            <person name="Sykes S."/>
            <person name="Wortman J."/>
            <person name="Nusbaum C."/>
            <person name="Birren B."/>
        </authorList>
    </citation>
    <scope>NUCLEOTIDE SEQUENCE [LARGE SCALE GENOMIC DNA]</scope>
    <source>
        <strain evidence="4">APO3</strain>
    </source>
</reference>
<feature type="domain" description="Protein kinase" evidence="2">
    <location>
        <begin position="719"/>
        <end position="1003"/>
    </location>
</feature>
<dbReference type="InterPro" id="IPR000719">
    <property type="entry name" value="Prot_kinase_dom"/>
</dbReference>
<keyword evidence="4" id="KW-0723">Serine/threonine-protein kinase</keyword>